<sequence length="109" mass="11866">MNPDLYNSLLFPPNSVRGCRATGPVTAARGDPSHSQTATPGSSAPSPPQPSPPKSLRDRNVQYGALQRAQRSQRSHPIACSECRHRVARPSLGAQPSDRWRVCRGLVER</sequence>
<keyword evidence="3" id="KW-1185">Reference proteome</keyword>
<protein>
    <submittedName>
        <fullName evidence="2">Uncharacterized protein</fullName>
    </submittedName>
</protein>
<dbReference type="Proteomes" id="UP000244005">
    <property type="component" value="Unassembled WGS sequence"/>
</dbReference>
<evidence type="ECO:0000313" key="3">
    <source>
        <dbReference type="Proteomes" id="UP000244005"/>
    </source>
</evidence>
<proteinExistence type="predicted"/>
<dbReference type="AlphaFoldDB" id="A0A2R6X1E7"/>
<feature type="region of interest" description="Disordered" evidence="1">
    <location>
        <begin position="1"/>
        <end position="57"/>
    </location>
</feature>
<feature type="compositionally biased region" description="Low complexity" evidence="1">
    <location>
        <begin position="35"/>
        <end position="44"/>
    </location>
</feature>
<gene>
    <name evidence="2" type="ORF">MARPO_0043s0140</name>
</gene>
<accession>A0A2R6X1E7</accession>
<name>A0A2R6X1E7_MARPO</name>
<evidence type="ECO:0000256" key="1">
    <source>
        <dbReference type="SAM" id="MobiDB-lite"/>
    </source>
</evidence>
<dbReference type="Gramene" id="Mp1g07470.1">
    <property type="protein sequence ID" value="Mp1g07470.1.cds1"/>
    <property type="gene ID" value="Mp1g07470"/>
</dbReference>
<organism evidence="2 3">
    <name type="scientific">Marchantia polymorpha</name>
    <name type="common">Common liverwort</name>
    <name type="synonym">Marchantia aquatica</name>
    <dbReference type="NCBI Taxonomy" id="3197"/>
    <lineage>
        <taxon>Eukaryota</taxon>
        <taxon>Viridiplantae</taxon>
        <taxon>Streptophyta</taxon>
        <taxon>Embryophyta</taxon>
        <taxon>Marchantiophyta</taxon>
        <taxon>Marchantiopsida</taxon>
        <taxon>Marchantiidae</taxon>
        <taxon>Marchantiales</taxon>
        <taxon>Marchantiaceae</taxon>
        <taxon>Marchantia</taxon>
    </lineage>
</organism>
<evidence type="ECO:0000313" key="2">
    <source>
        <dbReference type="EMBL" id="PTQ39918.1"/>
    </source>
</evidence>
<reference evidence="3" key="1">
    <citation type="journal article" date="2017" name="Cell">
        <title>Insights into land plant evolution garnered from the Marchantia polymorpha genome.</title>
        <authorList>
            <person name="Bowman J.L."/>
            <person name="Kohchi T."/>
            <person name="Yamato K.T."/>
            <person name="Jenkins J."/>
            <person name="Shu S."/>
            <person name="Ishizaki K."/>
            <person name="Yamaoka S."/>
            <person name="Nishihama R."/>
            <person name="Nakamura Y."/>
            <person name="Berger F."/>
            <person name="Adam C."/>
            <person name="Aki S.S."/>
            <person name="Althoff F."/>
            <person name="Araki T."/>
            <person name="Arteaga-Vazquez M.A."/>
            <person name="Balasubrmanian S."/>
            <person name="Barry K."/>
            <person name="Bauer D."/>
            <person name="Boehm C.R."/>
            <person name="Briginshaw L."/>
            <person name="Caballero-Perez J."/>
            <person name="Catarino B."/>
            <person name="Chen F."/>
            <person name="Chiyoda S."/>
            <person name="Chovatia M."/>
            <person name="Davies K.M."/>
            <person name="Delmans M."/>
            <person name="Demura T."/>
            <person name="Dierschke T."/>
            <person name="Dolan L."/>
            <person name="Dorantes-Acosta A.E."/>
            <person name="Eklund D.M."/>
            <person name="Florent S.N."/>
            <person name="Flores-Sandoval E."/>
            <person name="Fujiyama A."/>
            <person name="Fukuzawa H."/>
            <person name="Galik B."/>
            <person name="Grimanelli D."/>
            <person name="Grimwood J."/>
            <person name="Grossniklaus U."/>
            <person name="Hamada T."/>
            <person name="Haseloff J."/>
            <person name="Hetherington A.J."/>
            <person name="Higo A."/>
            <person name="Hirakawa Y."/>
            <person name="Hundley H.N."/>
            <person name="Ikeda Y."/>
            <person name="Inoue K."/>
            <person name="Inoue S.I."/>
            <person name="Ishida S."/>
            <person name="Jia Q."/>
            <person name="Kakita M."/>
            <person name="Kanazawa T."/>
            <person name="Kawai Y."/>
            <person name="Kawashima T."/>
            <person name="Kennedy M."/>
            <person name="Kinose K."/>
            <person name="Kinoshita T."/>
            <person name="Kohara Y."/>
            <person name="Koide E."/>
            <person name="Komatsu K."/>
            <person name="Kopischke S."/>
            <person name="Kubo M."/>
            <person name="Kyozuka J."/>
            <person name="Lagercrantz U."/>
            <person name="Lin S.S."/>
            <person name="Lindquist E."/>
            <person name="Lipzen A.M."/>
            <person name="Lu C.W."/>
            <person name="De Luna E."/>
            <person name="Martienssen R.A."/>
            <person name="Minamino N."/>
            <person name="Mizutani M."/>
            <person name="Mizutani M."/>
            <person name="Mochizuki N."/>
            <person name="Monte I."/>
            <person name="Mosher R."/>
            <person name="Nagasaki H."/>
            <person name="Nakagami H."/>
            <person name="Naramoto S."/>
            <person name="Nishitani K."/>
            <person name="Ohtani M."/>
            <person name="Okamoto T."/>
            <person name="Okumura M."/>
            <person name="Phillips J."/>
            <person name="Pollak B."/>
            <person name="Reinders A."/>
            <person name="Rovekamp M."/>
            <person name="Sano R."/>
            <person name="Sawa S."/>
            <person name="Schmid M.W."/>
            <person name="Shirakawa M."/>
            <person name="Solano R."/>
            <person name="Spunde A."/>
            <person name="Suetsugu N."/>
            <person name="Sugano S."/>
            <person name="Sugiyama A."/>
            <person name="Sun R."/>
            <person name="Suzuki Y."/>
            <person name="Takenaka M."/>
            <person name="Takezawa D."/>
            <person name="Tomogane H."/>
            <person name="Tsuzuki M."/>
            <person name="Ueda T."/>
            <person name="Umeda M."/>
            <person name="Ward J.M."/>
            <person name="Watanabe Y."/>
            <person name="Yazaki K."/>
            <person name="Yokoyama R."/>
            <person name="Yoshitake Y."/>
            <person name="Yotsui I."/>
            <person name="Zachgo S."/>
            <person name="Schmutz J."/>
        </authorList>
    </citation>
    <scope>NUCLEOTIDE SEQUENCE [LARGE SCALE GENOMIC DNA]</scope>
    <source>
        <strain evidence="3">Tak-1</strain>
    </source>
</reference>
<dbReference type="EMBL" id="KZ772715">
    <property type="protein sequence ID" value="PTQ39918.1"/>
    <property type="molecule type" value="Genomic_DNA"/>
</dbReference>